<dbReference type="HOGENOM" id="CLU_2051058_0_0_1"/>
<dbReference type="AlphaFoldDB" id="F8PF08"/>
<evidence type="ECO:0000256" key="1">
    <source>
        <dbReference type="SAM" id="MobiDB-lite"/>
    </source>
</evidence>
<sequence length="120" mass="13340">MAVNMKKQPGVYSKKIQAPTKWQEMGILRASKILREIEARIAIEGHKLPHDSFTVLPMGCDTKDPFRKAANICVTKVLTLWRTIQTGKCEGIGVGKPLSGRTKSETGYHSQPASTMGRDW</sequence>
<accession>F8PF08</accession>
<dbReference type="Proteomes" id="UP000008063">
    <property type="component" value="Unassembled WGS sequence"/>
</dbReference>
<dbReference type="EMBL" id="GL945474">
    <property type="protein sequence ID" value="EGO04681.1"/>
    <property type="molecule type" value="Genomic_DNA"/>
</dbReference>
<protein>
    <submittedName>
        <fullName evidence="2">Uncharacterized protein</fullName>
    </submittedName>
</protein>
<keyword evidence="3" id="KW-1185">Reference proteome</keyword>
<gene>
    <name evidence="2" type="ORF">SERLA73DRAFT_149091</name>
</gene>
<feature type="compositionally biased region" description="Polar residues" evidence="1">
    <location>
        <begin position="105"/>
        <end position="114"/>
    </location>
</feature>
<reference evidence="3" key="1">
    <citation type="journal article" date="2011" name="Science">
        <title>The plant cell wall-decomposing machinery underlies the functional diversity of forest fungi.</title>
        <authorList>
            <person name="Eastwood D.C."/>
            <person name="Floudas D."/>
            <person name="Binder M."/>
            <person name="Majcherczyk A."/>
            <person name="Schneider P."/>
            <person name="Aerts A."/>
            <person name="Asiegbu F.O."/>
            <person name="Baker S.E."/>
            <person name="Barry K."/>
            <person name="Bendiksby M."/>
            <person name="Blumentritt M."/>
            <person name="Coutinho P.M."/>
            <person name="Cullen D."/>
            <person name="de Vries R.P."/>
            <person name="Gathman A."/>
            <person name="Goodell B."/>
            <person name="Henrissat B."/>
            <person name="Ihrmark K."/>
            <person name="Kauserud H."/>
            <person name="Kohler A."/>
            <person name="LaButti K."/>
            <person name="Lapidus A."/>
            <person name="Lavin J.L."/>
            <person name="Lee Y.-H."/>
            <person name="Lindquist E."/>
            <person name="Lilly W."/>
            <person name="Lucas S."/>
            <person name="Morin E."/>
            <person name="Murat C."/>
            <person name="Oguiza J.A."/>
            <person name="Park J."/>
            <person name="Pisabarro A.G."/>
            <person name="Riley R."/>
            <person name="Rosling A."/>
            <person name="Salamov A."/>
            <person name="Schmidt O."/>
            <person name="Schmutz J."/>
            <person name="Skrede I."/>
            <person name="Stenlid J."/>
            <person name="Wiebenga A."/>
            <person name="Xie X."/>
            <person name="Kuees U."/>
            <person name="Hibbett D.S."/>
            <person name="Hoffmeister D."/>
            <person name="Hoegberg N."/>
            <person name="Martin F."/>
            <person name="Grigoriev I.V."/>
            <person name="Watkinson S.C."/>
        </authorList>
    </citation>
    <scope>NUCLEOTIDE SEQUENCE [LARGE SCALE GENOMIC DNA]</scope>
    <source>
        <strain evidence="3">strain S7.3</strain>
    </source>
</reference>
<name>F8PF08_SERL3</name>
<evidence type="ECO:0000313" key="3">
    <source>
        <dbReference type="Proteomes" id="UP000008063"/>
    </source>
</evidence>
<organism evidence="3">
    <name type="scientific">Serpula lacrymans var. lacrymans (strain S7.3)</name>
    <name type="common">Dry rot fungus</name>
    <dbReference type="NCBI Taxonomy" id="936435"/>
    <lineage>
        <taxon>Eukaryota</taxon>
        <taxon>Fungi</taxon>
        <taxon>Dikarya</taxon>
        <taxon>Basidiomycota</taxon>
        <taxon>Agaricomycotina</taxon>
        <taxon>Agaricomycetes</taxon>
        <taxon>Agaricomycetidae</taxon>
        <taxon>Boletales</taxon>
        <taxon>Coniophorineae</taxon>
        <taxon>Serpulaceae</taxon>
        <taxon>Serpula</taxon>
    </lineage>
</organism>
<evidence type="ECO:0000313" key="2">
    <source>
        <dbReference type="EMBL" id="EGO04681.1"/>
    </source>
</evidence>
<dbReference type="InParanoid" id="F8PF08"/>
<feature type="region of interest" description="Disordered" evidence="1">
    <location>
        <begin position="99"/>
        <end position="120"/>
    </location>
</feature>
<proteinExistence type="predicted"/>